<dbReference type="EMBL" id="JAACNO010000912">
    <property type="protein sequence ID" value="KAF4144042.1"/>
    <property type="molecule type" value="Genomic_DNA"/>
</dbReference>
<proteinExistence type="predicted"/>
<name>A0A8S9UXU6_PHYIN</name>
<dbReference type="Proteomes" id="UP000704712">
    <property type="component" value="Unassembled WGS sequence"/>
</dbReference>
<evidence type="ECO:0000313" key="1">
    <source>
        <dbReference type="EMBL" id="KAF4144042.1"/>
    </source>
</evidence>
<sequence length="32" mass="3616">KRFQGQFQIKADRVDDLDAGYACGNVTSLVYH</sequence>
<feature type="non-terminal residue" evidence="1">
    <location>
        <position position="1"/>
    </location>
</feature>
<dbReference type="AlphaFoldDB" id="A0A8S9UXU6"/>
<gene>
    <name evidence="1" type="ORF">GN958_ATG06766</name>
</gene>
<organism evidence="1 2">
    <name type="scientific">Phytophthora infestans</name>
    <name type="common">Potato late blight agent</name>
    <name type="synonym">Botrytis infestans</name>
    <dbReference type="NCBI Taxonomy" id="4787"/>
    <lineage>
        <taxon>Eukaryota</taxon>
        <taxon>Sar</taxon>
        <taxon>Stramenopiles</taxon>
        <taxon>Oomycota</taxon>
        <taxon>Peronosporomycetes</taxon>
        <taxon>Peronosporales</taxon>
        <taxon>Peronosporaceae</taxon>
        <taxon>Phytophthora</taxon>
    </lineage>
</organism>
<protein>
    <submittedName>
        <fullName evidence="1">Uncharacterized protein</fullName>
    </submittedName>
</protein>
<evidence type="ECO:0000313" key="2">
    <source>
        <dbReference type="Proteomes" id="UP000704712"/>
    </source>
</evidence>
<accession>A0A8S9UXU6</accession>
<comment type="caution">
    <text evidence="1">The sequence shown here is derived from an EMBL/GenBank/DDBJ whole genome shotgun (WGS) entry which is preliminary data.</text>
</comment>
<reference evidence="1" key="1">
    <citation type="submission" date="2020-03" db="EMBL/GenBank/DDBJ databases">
        <title>Hybrid Assembly of Korean Phytophthora infestans isolates.</title>
        <authorList>
            <person name="Prokchorchik M."/>
            <person name="Lee Y."/>
            <person name="Seo J."/>
            <person name="Cho J.-H."/>
            <person name="Park Y.-E."/>
            <person name="Jang D.-C."/>
            <person name="Im J.-S."/>
            <person name="Choi J.-G."/>
            <person name="Park H.-J."/>
            <person name="Lee G.-B."/>
            <person name="Lee Y.-G."/>
            <person name="Hong S.-Y."/>
            <person name="Cho K."/>
            <person name="Sohn K.H."/>
        </authorList>
    </citation>
    <scope>NUCLEOTIDE SEQUENCE</scope>
    <source>
        <strain evidence="1">KR_2_A2</strain>
    </source>
</reference>